<feature type="compositionally biased region" description="Low complexity" evidence="1">
    <location>
        <begin position="603"/>
        <end position="614"/>
    </location>
</feature>
<keyword evidence="3" id="KW-1185">Reference proteome</keyword>
<reference evidence="2 3" key="1">
    <citation type="journal article" date="2016" name="Mol. Biol. Evol.">
        <title>Comparative Genomics of Early-Diverging Mushroom-Forming Fungi Provides Insights into the Origins of Lignocellulose Decay Capabilities.</title>
        <authorList>
            <person name="Nagy L.G."/>
            <person name="Riley R."/>
            <person name="Tritt A."/>
            <person name="Adam C."/>
            <person name="Daum C."/>
            <person name="Floudas D."/>
            <person name="Sun H."/>
            <person name="Yadav J.S."/>
            <person name="Pangilinan J."/>
            <person name="Larsson K.H."/>
            <person name="Matsuura K."/>
            <person name="Barry K."/>
            <person name="Labutti K."/>
            <person name="Kuo R."/>
            <person name="Ohm R.A."/>
            <person name="Bhattacharya S.S."/>
            <person name="Shirouzu T."/>
            <person name="Yoshinaga Y."/>
            <person name="Martin F.M."/>
            <person name="Grigoriev I.V."/>
            <person name="Hibbett D.S."/>
        </authorList>
    </citation>
    <scope>NUCLEOTIDE SEQUENCE [LARGE SCALE GENOMIC DNA]</scope>
    <source>
        <strain evidence="2 3">93-53</strain>
    </source>
</reference>
<dbReference type="AlphaFoldDB" id="A0A165I2M1"/>
<evidence type="ECO:0000313" key="2">
    <source>
        <dbReference type="EMBL" id="KZT12508.1"/>
    </source>
</evidence>
<dbReference type="RefSeq" id="XP_040770018.1">
    <property type="nucleotide sequence ID" value="XM_040901888.1"/>
</dbReference>
<sequence>MTTFVMRLPLSESALRKETSLPVSSHEMARCGSCNIALAPDHQSKLCRVCQNIHTLRNQRMTLANCASCKAVVQVPAAQVAPPQPVICATCRQPRSQASPTRGNAQPTNPMMARPPAPNPVDLDDTQFAAFIANAAAQFVHPAHIHLLYNERIGAPLKRPKSHYGPLPESRMKPVVNVPPPGTPHLNSRGEYLWPHLLPSRCSSVYPFPPLPTPQSMLPFIADHADSVAVSRWRQSSSLPTDWTAIATPVISPSILVKPSSQPVSPAQILPANFSDQRKRTIRLCEMHGCSTILSPGHPFEMCSKHISFAPFAIYTANPLDEAATQPIADHPIRRMSNSSLPSDCLHPAHVQSLSSSLTDTLTPAMKPRLRVYTQSNGSIRIDPPVSATEVGSANESPSMLDSYLPTSRQAYSLAPAGSRTVGIGSQPRSLPSVVASTDRSMQLTTEPLHPKKQESTEMETEQMLRHIELLLQGHREARRMSQSSRGLSHGSIAEEAVRRVPELATVIADVPMKDALHPLKQEGSVVAVSESKTQDVPFALRNDADTSLPADRDVMMDTSAEQTSDEAADTTMSHNQHDSDRDAGEINLTKSQETSSASNTVSSLHSPHSSLSSKRTSPQTSPITQFGDLPNSSATQDVDGDLSDLTPLEGSTDEGESEIEMKDSSSDDEEDIPLAKQLLLVKRRRQSSTIDKPVTKCSVRHCHNLLLPGTKRKPCESCRQKNCVLQNRRRAMVQVEQAECDAPQKQEKLPRISENLNGLNDWSLLIYFFVQF</sequence>
<name>A0A165I2M1_9APHY</name>
<accession>A0A165I2M1</accession>
<organism evidence="2 3">
    <name type="scientific">Laetiporus sulphureus 93-53</name>
    <dbReference type="NCBI Taxonomy" id="1314785"/>
    <lineage>
        <taxon>Eukaryota</taxon>
        <taxon>Fungi</taxon>
        <taxon>Dikarya</taxon>
        <taxon>Basidiomycota</taxon>
        <taxon>Agaricomycotina</taxon>
        <taxon>Agaricomycetes</taxon>
        <taxon>Polyporales</taxon>
        <taxon>Laetiporus</taxon>
    </lineage>
</organism>
<feature type="compositionally biased region" description="Polar residues" evidence="1">
    <location>
        <begin position="615"/>
        <end position="637"/>
    </location>
</feature>
<dbReference type="Proteomes" id="UP000076871">
    <property type="component" value="Unassembled WGS sequence"/>
</dbReference>
<feature type="compositionally biased region" description="Basic and acidic residues" evidence="1">
    <location>
        <begin position="576"/>
        <end position="585"/>
    </location>
</feature>
<feature type="region of interest" description="Disordered" evidence="1">
    <location>
        <begin position="559"/>
        <end position="673"/>
    </location>
</feature>
<gene>
    <name evidence="2" type="ORF">LAESUDRAFT_3009</name>
</gene>
<protein>
    <submittedName>
        <fullName evidence="2">Uncharacterized protein</fullName>
    </submittedName>
</protein>
<feature type="compositionally biased region" description="Polar residues" evidence="1">
    <location>
        <begin position="589"/>
        <end position="602"/>
    </location>
</feature>
<evidence type="ECO:0000256" key="1">
    <source>
        <dbReference type="SAM" id="MobiDB-lite"/>
    </source>
</evidence>
<proteinExistence type="predicted"/>
<dbReference type="InParanoid" id="A0A165I2M1"/>
<evidence type="ECO:0000313" key="3">
    <source>
        <dbReference type="Proteomes" id="UP000076871"/>
    </source>
</evidence>
<dbReference type="GeneID" id="63818919"/>
<dbReference type="EMBL" id="KV427605">
    <property type="protein sequence ID" value="KZT12508.1"/>
    <property type="molecule type" value="Genomic_DNA"/>
</dbReference>